<keyword evidence="2" id="KW-0812">Transmembrane</keyword>
<feature type="region of interest" description="Disordered" evidence="1">
    <location>
        <begin position="127"/>
        <end position="188"/>
    </location>
</feature>
<evidence type="ECO:0000256" key="2">
    <source>
        <dbReference type="SAM" id="Phobius"/>
    </source>
</evidence>
<sequence length="188" mass="20883">MCGDMVMWCAWWCGDVDKMAPLQEAPFVLRSRLPLVEVLRIESFNLLSLLFELQRRNCVCVPFIFYFFCCGLVASLLGRSKSSLCIQSLTLIAAKTTTTTKEFFTLRRLKKGGVRLVEPTEQSEFTLEVSDEDDHRVDDDAEGGEEDEAHLTSVAVSSSSDSDIESIEGQAAEAYTLGDDCDGPNFSV</sequence>
<evidence type="ECO:0000313" key="3">
    <source>
        <dbReference type="EMBL" id="KAK9146284.1"/>
    </source>
</evidence>
<comment type="caution">
    <text evidence="3">The sequence shown here is derived from an EMBL/GenBank/DDBJ whole genome shotgun (WGS) entry which is preliminary data.</text>
</comment>
<feature type="compositionally biased region" description="Acidic residues" evidence="1">
    <location>
        <begin position="139"/>
        <end position="148"/>
    </location>
</feature>
<dbReference type="AlphaFoldDB" id="A0AAP0K731"/>
<name>A0AAP0K731_9MAGN</name>
<evidence type="ECO:0000313" key="4">
    <source>
        <dbReference type="Proteomes" id="UP001417504"/>
    </source>
</evidence>
<dbReference type="EMBL" id="JBBNAE010000002">
    <property type="protein sequence ID" value="KAK9146284.1"/>
    <property type="molecule type" value="Genomic_DNA"/>
</dbReference>
<protein>
    <submittedName>
        <fullName evidence="3">Uncharacterized protein</fullName>
    </submittedName>
</protein>
<proteinExistence type="predicted"/>
<keyword evidence="4" id="KW-1185">Reference proteome</keyword>
<dbReference type="Proteomes" id="UP001417504">
    <property type="component" value="Unassembled WGS sequence"/>
</dbReference>
<feature type="transmembrane region" description="Helical" evidence="2">
    <location>
        <begin position="58"/>
        <end position="78"/>
    </location>
</feature>
<accession>A0AAP0K731</accession>
<reference evidence="3 4" key="1">
    <citation type="submission" date="2024-01" db="EMBL/GenBank/DDBJ databases">
        <title>Genome assemblies of Stephania.</title>
        <authorList>
            <person name="Yang L."/>
        </authorList>
    </citation>
    <scope>NUCLEOTIDE SEQUENCE [LARGE SCALE GENOMIC DNA]</scope>
    <source>
        <strain evidence="3">QJT</strain>
        <tissue evidence="3">Leaf</tissue>
    </source>
</reference>
<gene>
    <name evidence="3" type="ORF">Sjap_006187</name>
</gene>
<organism evidence="3 4">
    <name type="scientific">Stephania japonica</name>
    <dbReference type="NCBI Taxonomy" id="461633"/>
    <lineage>
        <taxon>Eukaryota</taxon>
        <taxon>Viridiplantae</taxon>
        <taxon>Streptophyta</taxon>
        <taxon>Embryophyta</taxon>
        <taxon>Tracheophyta</taxon>
        <taxon>Spermatophyta</taxon>
        <taxon>Magnoliopsida</taxon>
        <taxon>Ranunculales</taxon>
        <taxon>Menispermaceae</taxon>
        <taxon>Menispermoideae</taxon>
        <taxon>Cissampelideae</taxon>
        <taxon>Stephania</taxon>
    </lineage>
</organism>
<keyword evidence="2" id="KW-1133">Transmembrane helix</keyword>
<evidence type="ECO:0000256" key="1">
    <source>
        <dbReference type="SAM" id="MobiDB-lite"/>
    </source>
</evidence>
<keyword evidence="2" id="KW-0472">Membrane</keyword>